<evidence type="ECO:0000313" key="5">
    <source>
        <dbReference type="Proteomes" id="UP000058446"/>
    </source>
</evidence>
<evidence type="ECO:0000256" key="1">
    <source>
        <dbReference type="ARBA" id="ARBA00007177"/>
    </source>
</evidence>
<keyword evidence="3" id="KW-0963">Cytoplasm</keyword>
<evidence type="ECO:0000256" key="2">
    <source>
        <dbReference type="ARBA" id="ARBA00023186"/>
    </source>
</evidence>
<dbReference type="PANTHER" id="PTHR33643:SF1">
    <property type="entry name" value="UREASE ACCESSORY PROTEIN D"/>
    <property type="match status" value="1"/>
</dbReference>
<protein>
    <recommendedName>
        <fullName evidence="3">Urease accessory protein UreD</fullName>
    </recommendedName>
</protein>
<dbReference type="Pfam" id="PF01774">
    <property type="entry name" value="UreD"/>
    <property type="match status" value="1"/>
</dbReference>
<gene>
    <name evidence="3" type="primary">ureD</name>
    <name evidence="4" type="ORF">CLAC_01885</name>
</gene>
<dbReference type="GO" id="GO:0005737">
    <property type="term" value="C:cytoplasm"/>
    <property type="evidence" value="ECO:0007669"/>
    <property type="project" value="UniProtKB-SubCell"/>
</dbReference>
<dbReference type="PANTHER" id="PTHR33643">
    <property type="entry name" value="UREASE ACCESSORY PROTEIN D"/>
    <property type="match status" value="1"/>
</dbReference>
<dbReference type="HAMAP" id="MF_01384">
    <property type="entry name" value="UreD"/>
    <property type="match status" value="1"/>
</dbReference>
<reference evidence="4 5" key="1">
    <citation type="submission" date="2013-10" db="EMBL/GenBank/DDBJ databases">
        <title>Complete genome sequence of Corynebacterium lactis DSM 45799(T), isolated from raw cow milk.</title>
        <authorList>
            <person name="Ruckert C."/>
            <person name="Albersmeier A."/>
            <person name="Lipski A."/>
            <person name="Kalinowski J."/>
        </authorList>
    </citation>
    <scope>NUCLEOTIDE SEQUENCE [LARGE SCALE GENOMIC DNA]</scope>
    <source>
        <strain evidence="4 5">RW2-5</strain>
    </source>
</reference>
<dbReference type="KEGG" id="clw:CLAC_01885"/>
<organism evidence="4 5">
    <name type="scientific">Corynebacterium lactis RW2-5</name>
    <dbReference type="NCBI Taxonomy" id="1408189"/>
    <lineage>
        <taxon>Bacteria</taxon>
        <taxon>Bacillati</taxon>
        <taxon>Actinomycetota</taxon>
        <taxon>Actinomycetes</taxon>
        <taxon>Mycobacteriales</taxon>
        <taxon>Corynebacteriaceae</taxon>
        <taxon>Corynebacterium</taxon>
    </lineage>
</organism>
<comment type="subcellular location">
    <subcellularLocation>
        <location evidence="3">Cytoplasm</location>
    </subcellularLocation>
</comment>
<dbReference type="Proteomes" id="UP000058446">
    <property type="component" value="Chromosome"/>
</dbReference>
<comment type="function">
    <text evidence="3">Required for maturation of urease via the functional incorporation of the urease nickel metallocenter.</text>
</comment>
<comment type="subunit">
    <text evidence="3">UreD, UreF and UreG form a complex that acts as a GTP-hydrolysis-dependent molecular chaperone, activating the urease apoprotein by helping to assemble the nickel containing metallocenter of UreC. The UreE protein probably delivers the nickel.</text>
</comment>
<dbReference type="RefSeq" id="WP_053411451.1">
    <property type="nucleotide sequence ID" value="NZ_CP006841.1"/>
</dbReference>
<comment type="similarity">
    <text evidence="1 3">Belongs to the UreD family.</text>
</comment>
<accession>A0A0K2GYB0</accession>
<dbReference type="STRING" id="1408189.CLAC_01885"/>
<keyword evidence="3" id="KW-0996">Nickel insertion</keyword>
<evidence type="ECO:0000313" key="4">
    <source>
        <dbReference type="EMBL" id="ALA66683.1"/>
    </source>
</evidence>
<dbReference type="GO" id="GO:0016151">
    <property type="term" value="F:nickel cation binding"/>
    <property type="evidence" value="ECO:0007669"/>
    <property type="project" value="UniProtKB-UniRule"/>
</dbReference>
<dbReference type="InterPro" id="IPR002669">
    <property type="entry name" value="UreD"/>
</dbReference>
<evidence type="ECO:0000256" key="3">
    <source>
        <dbReference type="HAMAP-Rule" id="MF_01384"/>
    </source>
</evidence>
<sequence>MTSGKSGQLTVEILSTGPGDRYVRAPLSLGRILHVDPTIPNAHVIYIRATGGGLAQGDRNDVEISVCAGAHAVVTSQAATRIHSMDHGYASQDTELIVDSGGVLEYLPDPIIPSRDCRFKQRTTVRANKGATAIIGDCFTAGRVAHGEMHDAAEIDLRTELHMEDNERSAAPTYIERACYRGHCDLASPIAHGNFRAWANLWVVCAGESAEKVLSSWRNYPDTCHVGASCLPDDVGCWARFMGDSIEQVKQLQHEYWDRARRIILGAPAFSLRKM</sequence>
<keyword evidence="2 3" id="KW-0143">Chaperone</keyword>
<dbReference type="AlphaFoldDB" id="A0A0K2GYB0"/>
<dbReference type="PATRIC" id="fig|1408189.4.peg.373"/>
<dbReference type="EMBL" id="CP006841">
    <property type="protein sequence ID" value="ALA66683.1"/>
    <property type="molecule type" value="Genomic_DNA"/>
</dbReference>
<keyword evidence="5" id="KW-1185">Reference proteome</keyword>
<name>A0A0K2GYB0_9CORY</name>
<proteinExistence type="inferred from homology"/>